<organism evidence="11 12">
    <name type="scientific">Citrobacter freundii</name>
    <dbReference type="NCBI Taxonomy" id="546"/>
    <lineage>
        <taxon>Bacteria</taxon>
        <taxon>Pseudomonadati</taxon>
        <taxon>Pseudomonadota</taxon>
        <taxon>Gammaproteobacteria</taxon>
        <taxon>Enterobacterales</taxon>
        <taxon>Enterobacteriaceae</taxon>
        <taxon>Citrobacter</taxon>
        <taxon>Citrobacter freundii complex</taxon>
    </lineage>
</organism>
<evidence type="ECO:0000256" key="9">
    <source>
        <dbReference type="RuleBase" id="RU004190"/>
    </source>
</evidence>
<feature type="non-terminal residue" evidence="11">
    <location>
        <position position="308"/>
    </location>
</feature>
<comment type="pathway">
    <text evidence="1">Nucleotide-sugar biosynthesis; GDP-alpha-D-mannose biosynthesis; GDP-alpha-D-mannose from alpha-D-mannose 1-phosphate (GTP route): step 1/1.</text>
</comment>
<dbReference type="AlphaFoldDB" id="A0AAN4D453"/>
<dbReference type="Pfam" id="PF00483">
    <property type="entry name" value="NTP_transferase"/>
    <property type="match status" value="1"/>
</dbReference>
<protein>
    <recommendedName>
        <fullName evidence="3">mannose-1-phosphate guanylyltransferase</fullName>
        <ecNumber evidence="3">2.7.7.13</ecNumber>
    </recommendedName>
</protein>
<evidence type="ECO:0000256" key="7">
    <source>
        <dbReference type="ARBA" id="ARBA00023134"/>
    </source>
</evidence>
<comment type="similarity">
    <text evidence="2 9">Belongs to the mannose-6-phosphate isomerase type 2 family.</text>
</comment>
<evidence type="ECO:0000313" key="11">
    <source>
        <dbReference type="EMBL" id="ELV3682776.1"/>
    </source>
</evidence>
<dbReference type="InterPro" id="IPR049577">
    <property type="entry name" value="GMPP_N"/>
</dbReference>
<evidence type="ECO:0000313" key="12">
    <source>
        <dbReference type="Proteomes" id="UP001279522"/>
    </source>
</evidence>
<dbReference type="Proteomes" id="UP001279522">
    <property type="component" value="Unassembled WGS sequence"/>
</dbReference>
<dbReference type="Gene3D" id="3.90.550.10">
    <property type="entry name" value="Spore Coat Polysaccharide Biosynthesis Protein SpsA, Chain A"/>
    <property type="match status" value="1"/>
</dbReference>
<keyword evidence="4 11" id="KW-0808">Transferase</keyword>
<reference evidence="11" key="1">
    <citation type="submission" date="2023-05" db="EMBL/GenBank/DDBJ databases">
        <authorList>
            <consortium name="Clinical and Environmental Microbiology Branch: Whole genome sequencing antimicrobial resistance pathogens in the healthcare setting"/>
        </authorList>
    </citation>
    <scope>NUCLEOTIDE SEQUENCE</scope>
    <source>
        <strain evidence="11">2023GN-00287</strain>
    </source>
</reference>
<feature type="domain" description="Nucleotidyl transferase" evidence="10">
    <location>
        <begin position="1"/>
        <end position="278"/>
    </location>
</feature>
<dbReference type="SUPFAM" id="SSF159283">
    <property type="entry name" value="Guanosine diphospho-D-mannose pyrophosphorylase/mannose-6-phosphate isomerase linker domain"/>
    <property type="match status" value="1"/>
</dbReference>
<sequence>MAGGTGSRLWPLSRTLYPKQFLTLTSSSSMLQETIVRLDGLTHEHPLIICNEEHRFIVAEQLRQLELQHSGIILEPVGRNTAPAIALAALHAVRNQDDPILLVLAADHVIQDNSAFLTAIEKALDLAVGGKLVTFGIVPNKPETGYGYIKQGKPVSEDAFEVSEFVEKPDLDTAKRYLNEGTYYWNSGMFIFRASRYIEELKLYRPDILDACINALEDASLDLDFTRLNTTSFTQCPDESIDYAVMEQTSDAVVVPLDAGWSDVGSWAALWEVDTKDNNNNVIHGDVVAIDTQRSYLYSQHRLISAVG</sequence>
<dbReference type="InterPro" id="IPR051161">
    <property type="entry name" value="Mannose-6P_isomerase_type2"/>
</dbReference>
<dbReference type="PANTHER" id="PTHR46390">
    <property type="entry name" value="MANNOSE-1-PHOSPHATE GUANYLYLTRANSFERASE"/>
    <property type="match status" value="1"/>
</dbReference>
<evidence type="ECO:0000256" key="2">
    <source>
        <dbReference type="ARBA" id="ARBA00006115"/>
    </source>
</evidence>
<evidence type="ECO:0000256" key="5">
    <source>
        <dbReference type="ARBA" id="ARBA00022695"/>
    </source>
</evidence>
<dbReference type="SUPFAM" id="SSF53448">
    <property type="entry name" value="Nucleotide-diphospho-sugar transferases"/>
    <property type="match status" value="1"/>
</dbReference>
<evidence type="ECO:0000256" key="8">
    <source>
        <dbReference type="ARBA" id="ARBA00047343"/>
    </source>
</evidence>
<dbReference type="GO" id="GO:0000271">
    <property type="term" value="P:polysaccharide biosynthetic process"/>
    <property type="evidence" value="ECO:0007669"/>
    <property type="project" value="InterPro"/>
</dbReference>
<keyword evidence="5 11" id="KW-0548">Nucleotidyltransferase</keyword>
<comment type="catalytic activity">
    <reaction evidence="8">
        <text>alpha-D-mannose 1-phosphate + GTP + H(+) = GDP-alpha-D-mannose + diphosphate</text>
        <dbReference type="Rhea" id="RHEA:15229"/>
        <dbReference type="ChEBI" id="CHEBI:15378"/>
        <dbReference type="ChEBI" id="CHEBI:33019"/>
        <dbReference type="ChEBI" id="CHEBI:37565"/>
        <dbReference type="ChEBI" id="CHEBI:57527"/>
        <dbReference type="ChEBI" id="CHEBI:58409"/>
        <dbReference type="EC" id="2.7.7.13"/>
    </reaction>
</comment>
<dbReference type="GO" id="GO:0005525">
    <property type="term" value="F:GTP binding"/>
    <property type="evidence" value="ECO:0007669"/>
    <property type="project" value="UniProtKB-KW"/>
</dbReference>
<dbReference type="InterPro" id="IPR006375">
    <property type="entry name" value="Man1P_GuaTrfase/Man6P_Isoase"/>
</dbReference>
<evidence type="ECO:0000259" key="10">
    <source>
        <dbReference type="Pfam" id="PF00483"/>
    </source>
</evidence>
<proteinExistence type="inferred from homology"/>
<dbReference type="NCBIfam" id="TIGR01479">
    <property type="entry name" value="GMP_PMI"/>
    <property type="match status" value="1"/>
</dbReference>
<evidence type="ECO:0000256" key="4">
    <source>
        <dbReference type="ARBA" id="ARBA00022679"/>
    </source>
</evidence>
<dbReference type="GO" id="GO:0009298">
    <property type="term" value="P:GDP-mannose biosynthetic process"/>
    <property type="evidence" value="ECO:0007669"/>
    <property type="project" value="TreeGrafter"/>
</dbReference>
<dbReference type="EC" id="2.7.7.13" evidence="3"/>
<dbReference type="InterPro" id="IPR029044">
    <property type="entry name" value="Nucleotide-diphossugar_trans"/>
</dbReference>
<evidence type="ECO:0000256" key="1">
    <source>
        <dbReference type="ARBA" id="ARBA00004823"/>
    </source>
</evidence>
<gene>
    <name evidence="11" type="ORF">SGX49_005284</name>
</gene>
<dbReference type="CDD" id="cd02509">
    <property type="entry name" value="GDP-M1P_Guanylyltransferase"/>
    <property type="match status" value="1"/>
</dbReference>
<dbReference type="GO" id="GO:0016853">
    <property type="term" value="F:isomerase activity"/>
    <property type="evidence" value="ECO:0007669"/>
    <property type="project" value="UniProtKB-KW"/>
</dbReference>
<keyword evidence="7" id="KW-0342">GTP-binding</keyword>
<keyword evidence="11" id="KW-0413">Isomerase</keyword>
<dbReference type="GO" id="GO:0004475">
    <property type="term" value="F:mannose-1-phosphate guanylyltransferase (GTP) activity"/>
    <property type="evidence" value="ECO:0007669"/>
    <property type="project" value="UniProtKB-EC"/>
</dbReference>
<evidence type="ECO:0000256" key="6">
    <source>
        <dbReference type="ARBA" id="ARBA00022741"/>
    </source>
</evidence>
<dbReference type="PANTHER" id="PTHR46390:SF1">
    <property type="entry name" value="MANNOSE-1-PHOSPHATE GUANYLYLTRANSFERASE"/>
    <property type="match status" value="1"/>
</dbReference>
<name>A0AAN4D453_CITFR</name>
<comment type="caution">
    <text evidence="11">The sequence shown here is derived from an EMBL/GenBank/DDBJ whole genome shotgun (WGS) entry which is preliminary data.</text>
</comment>
<dbReference type="InterPro" id="IPR005835">
    <property type="entry name" value="NTP_transferase_dom"/>
</dbReference>
<keyword evidence="6" id="KW-0547">Nucleotide-binding</keyword>
<dbReference type="EMBL" id="ABOSXX010000057">
    <property type="protein sequence ID" value="ELV3682776.1"/>
    <property type="molecule type" value="Genomic_DNA"/>
</dbReference>
<dbReference type="FunFam" id="3.90.550.10:FF:000046">
    <property type="entry name" value="Mannose-1-phosphate guanylyltransferase (GDP)"/>
    <property type="match status" value="1"/>
</dbReference>
<accession>A0AAN4D453</accession>
<evidence type="ECO:0000256" key="3">
    <source>
        <dbReference type="ARBA" id="ARBA00012387"/>
    </source>
</evidence>